<feature type="compositionally biased region" description="Basic and acidic residues" evidence="1">
    <location>
        <begin position="356"/>
        <end position="370"/>
    </location>
</feature>
<dbReference type="Gene3D" id="3.80.10.10">
    <property type="entry name" value="Ribonuclease Inhibitor"/>
    <property type="match status" value="1"/>
</dbReference>
<reference evidence="2" key="1">
    <citation type="submission" date="2025-08" db="UniProtKB">
        <authorList>
            <consortium name="Ensembl"/>
        </authorList>
    </citation>
    <scope>IDENTIFICATION</scope>
</reference>
<feature type="compositionally biased region" description="Basic and acidic residues" evidence="1">
    <location>
        <begin position="392"/>
        <end position="402"/>
    </location>
</feature>
<feature type="compositionally biased region" description="Basic and acidic residues" evidence="1">
    <location>
        <begin position="1"/>
        <end position="38"/>
    </location>
</feature>
<evidence type="ECO:0000313" key="3">
    <source>
        <dbReference type="Proteomes" id="UP000694406"/>
    </source>
</evidence>
<dbReference type="SUPFAM" id="SSF52047">
    <property type="entry name" value="RNI-like"/>
    <property type="match status" value="1"/>
</dbReference>
<proteinExistence type="predicted"/>
<dbReference type="InterPro" id="IPR053040">
    <property type="entry name" value="LRR-containing_protein_71"/>
</dbReference>
<dbReference type="PANTHER" id="PTHR46984">
    <property type="entry name" value="LEUCINE-RICH REPEAT-CONTAINING PROTEIN 71"/>
    <property type="match status" value="1"/>
</dbReference>
<dbReference type="GeneTree" id="ENSGT00440000034367"/>
<dbReference type="InterPro" id="IPR001611">
    <property type="entry name" value="Leu-rich_rpt"/>
</dbReference>
<reference evidence="2" key="2">
    <citation type="submission" date="2025-09" db="UniProtKB">
        <authorList>
            <consortium name="Ensembl"/>
        </authorList>
    </citation>
    <scope>IDENTIFICATION</scope>
</reference>
<feature type="compositionally biased region" description="Basic and acidic residues" evidence="1">
    <location>
        <begin position="136"/>
        <end position="153"/>
    </location>
</feature>
<dbReference type="PANTHER" id="PTHR46984:SF1">
    <property type="entry name" value="LEUCINE-RICH REPEAT-CONTAINING PROTEIN 71"/>
    <property type="match status" value="1"/>
</dbReference>
<protein>
    <submittedName>
        <fullName evidence="2">Leucine rich repeat containing 71</fullName>
    </submittedName>
</protein>
<dbReference type="InterPro" id="IPR032675">
    <property type="entry name" value="LRR_dom_sf"/>
</dbReference>
<dbReference type="AlphaFoldDB" id="A0A8C5SMT9"/>
<gene>
    <name evidence="2" type="primary">LRRC71</name>
</gene>
<feature type="region of interest" description="Disordered" evidence="1">
    <location>
        <begin position="356"/>
        <end position="447"/>
    </location>
</feature>
<dbReference type="SMART" id="SM00368">
    <property type="entry name" value="LRR_RI"/>
    <property type="match status" value="4"/>
</dbReference>
<dbReference type="Proteomes" id="UP000694406">
    <property type="component" value="Unplaced"/>
</dbReference>
<keyword evidence="3" id="KW-1185">Reference proteome</keyword>
<evidence type="ECO:0000313" key="2">
    <source>
        <dbReference type="Ensembl" id="ENSLLTP00000020316.1"/>
    </source>
</evidence>
<evidence type="ECO:0000256" key="1">
    <source>
        <dbReference type="SAM" id="MobiDB-lite"/>
    </source>
</evidence>
<accession>A0A8C5SMT9</accession>
<feature type="compositionally biased region" description="Low complexity" evidence="1">
    <location>
        <begin position="113"/>
        <end position="128"/>
    </location>
</feature>
<dbReference type="Ensembl" id="ENSLLTT00000021069.1">
    <property type="protein sequence ID" value="ENSLLTP00000020316.1"/>
    <property type="gene ID" value="ENSLLTG00000015226.1"/>
</dbReference>
<organism evidence="2 3">
    <name type="scientific">Laticauda laticaudata</name>
    <name type="common">Blue-ringed sea krait</name>
    <name type="synonym">Blue-lipped sea krait</name>
    <dbReference type="NCBI Taxonomy" id="8630"/>
    <lineage>
        <taxon>Eukaryota</taxon>
        <taxon>Metazoa</taxon>
        <taxon>Chordata</taxon>
        <taxon>Craniata</taxon>
        <taxon>Vertebrata</taxon>
        <taxon>Euteleostomi</taxon>
        <taxon>Lepidosauria</taxon>
        <taxon>Squamata</taxon>
        <taxon>Bifurcata</taxon>
        <taxon>Unidentata</taxon>
        <taxon>Episquamata</taxon>
        <taxon>Toxicofera</taxon>
        <taxon>Serpentes</taxon>
        <taxon>Colubroidea</taxon>
        <taxon>Elapidae</taxon>
        <taxon>Laticaudinae</taxon>
        <taxon>Laticauda</taxon>
    </lineage>
</organism>
<dbReference type="Pfam" id="PF13516">
    <property type="entry name" value="LRR_6"/>
    <property type="match status" value="3"/>
</dbReference>
<name>A0A8C5SMT9_LATLA</name>
<feature type="compositionally biased region" description="Pro residues" evidence="1">
    <location>
        <begin position="84"/>
        <end position="95"/>
    </location>
</feature>
<feature type="compositionally biased region" description="Pro residues" evidence="1">
    <location>
        <begin position="39"/>
        <end position="49"/>
    </location>
</feature>
<feature type="region of interest" description="Disordered" evidence="1">
    <location>
        <begin position="553"/>
        <end position="575"/>
    </location>
</feature>
<feature type="compositionally biased region" description="Low complexity" evidence="1">
    <location>
        <begin position="406"/>
        <end position="419"/>
    </location>
</feature>
<sequence length="575" mass="60908">MGKKGERGAKDKSAAQEEEARIAARRAEHGEGDGRPRDPPPVSPAPPALTAPFSPRRGVRVQRRPGGGLRGAVRTRRAAGGPPRGRPPPPAPRSPPGGGGGRGGRAAGGAAGAGPDPGQVRLLPALRAGGAGARGPQERPRGLHPQLEDRGEDAGGAGQEPAGPRPPPGPAPLEGRPERPRLRLPAARAGRLRQPEVGAPPGAGEGRGGRLGRGALLLLSPCRTFVLEGNPLPERSFYKLVSEESSLAHLSLRNNCIDDQAVLLIGQGLSSLRSSNRNLVSINLSYNHITDVGATHLANGLRLNRSLLSLSLAHNQIGDEGALKLAEVLGPFALTHTEVVERRRLLLEKEAQERGRLPQRYSELKSDRPASHVSSTTIDKLQAAKGAKAVKKKEPTKKEEKGPVGGAAPAQPPAALAAQAKKEDAKQSKKAAPPVDPKAKWAKGVKLGSKDKRSQVLEVEQILEPTEMMNPLLEPAEHREGQVFLQGNRVLIHLNLMRNHISENGLKAFLATVEYQVSRILPGGKGPTGLLHLSLAKNLFPAESKTYGRIQELMGPRDPLPRASRPDEELLAAAQ</sequence>
<feature type="region of interest" description="Disordered" evidence="1">
    <location>
        <begin position="1"/>
        <end position="209"/>
    </location>
</feature>
<feature type="compositionally biased region" description="Gly residues" evidence="1">
    <location>
        <begin position="96"/>
        <end position="112"/>
    </location>
</feature>